<organism evidence="1 2">
    <name type="scientific">Enterococcus sulfureus ATCC 49903</name>
    <dbReference type="NCBI Taxonomy" id="1140003"/>
    <lineage>
        <taxon>Bacteria</taxon>
        <taxon>Bacillati</taxon>
        <taxon>Bacillota</taxon>
        <taxon>Bacilli</taxon>
        <taxon>Lactobacillales</taxon>
        <taxon>Enterococcaceae</taxon>
        <taxon>Enterococcus</taxon>
    </lineage>
</organism>
<keyword evidence="2" id="KW-1185">Reference proteome</keyword>
<evidence type="ECO:0000313" key="2">
    <source>
        <dbReference type="Proteomes" id="UP000015961"/>
    </source>
</evidence>
<dbReference type="OrthoDB" id="2146345at2"/>
<dbReference type="RefSeq" id="WP_016185495.1">
    <property type="nucleotide sequence ID" value="NZ_ASWO01000005.1"/>
</dbReference>
<dbReference type="EMBL" id="ASWO01000005">
    <property type="protein sequence ID" value="EOT83910.1"/>
    <property type="molecule type" value="Genomic_DNA"/>
</dbReference>
<accession>S0KS99</accession>
<reference evidence="1 2" key="1">
    <citation type="submission" date="2013-03" db="EMBL/GenBank/DDBJ databases">
        <title>The Genome Sequence of Enterococcus sulfureus ATCC_49903 (PacBio/Illumina hybrid assembly).</title>
        <authorList>
            <consortium name="The Broad Institute Genomics Platform"/>
            <consortium name="The Broad Institute Genome Sequencing Center for Infectious Disease"/>
            <person name="Earl A."/>
            <person name="Russ C."/>
            <person name="Gilmore M."/>
            <person name="Surin D."/>
            <person name="Walker B."/>
            <person name="Young S."/>
            <person name="Zeng Q."/>
            <person name="Gargeya S."/>
            <person name="Fitzgerald M."/>
            <person name="Haas B."/>
            <person name="Abouelleil A."/>
            <person name="Allen A.W."/>
            <person name="Alvarado L."/>
            <person name="Arachchi H.M."/>
            <person name="Berlin A.M."/>
            <person name="Chapman S.B."/>
            <person name="Gainer-Dewar J."/>
            <person name="Goldberg J."/>
            <person name="Griggs A."/>
            <person name="Gujja S."/>
            <person name="Hansen M."/>
            <person name="Howarth C."/>
            <person name="Imamovic A."/>
            <person name="Ireland A."/>
            <person name="Larimer J."/>
            <person name="McCowan C."/>
            <person name="Murphy C."/>
            <person name="Pearson M."/>
            <person name="Poon T.W."/>
            <person name="Priest M."/>
            <person name="Roberts A."/>
            <person name="Saif S."/>
            <person name="Shea T."/>
            <person name="Sisk P."/>
            <person name="Sykes S."/>
            <person name="Wortman J."/>
            <person name="Nusbaum C."/>
            <person name="Birren B."/>
        </authorList>
    </citation>
    <scope>NUCLEOTIDE SEQUENCE [LARGE SCALE GENOMIC DNA]</scope>
    <source>
        <strain evidence="1 2">ATCC 49903</strain>
    </source>
</reference>
<protein>
    <submittedName>
        <fullName evidence="1">Uncharacterized protein</fullName>
    </submittedName>
</protein>
<dbReference type="STRING" id="1140003.OMY_01043"/>
<dbReference type="Proteomes" id="UP000015961">
    <property type="component" value="Unassembled WGS sequence"/>
</dbReference>
<name>S0KS99_9ENTE</name>
<dbReference type="PATRIC" id="fig|1140003.3.peg.1000"/>
<proteinExistence type="predicted"/>
<sequence>MRDFEQELEELSAGTRTTLEVKRDEFLVFREIWVKREDREAIVGEAHQNGSVTYRYLPKV</sequence>
<dbReference type="AlphaFoldDB" id="S0KS99"/>
<gene>
    <name evidence="1" type="ORF">I573_01635</name>
</gene>
<comment type="caution">
    <text evidence="1">The sequence shown here is derived from an EMBL/GenBank/DDBJ whole genome shotgun (WGS) entry which is preliminary data.</text>
</comment>
<evidence type="ECO:0000313" key="1">
    <source>
        <dbReference type="EMBL" id="EOT83910.1"/>
    </source>
</evidence>
<dbReference type="eggNOG" id="ENOG5033BSS">
    <property type="taxonomic scope" value="Bacteria"/>
</dbReference>